<gene>
    <name evidence="1" type="ORF">LTRI10_LOCUS32361</name>
</gene>
<accession>A0AAV2F1C1</accession>
<dbReference type="EMBL" id="OZ034819">
    <property type="protein sequence ID" value="CAL1391658.1"/>
    <property type="molecule type" value="Genomic_DNA"/>
</dbReference>
<keyword evidence="2" id="KW-1185">Reference proteome</keyword>
<evidence type="ECO:0000313" key="1">
    <source>
        <dbReference type="EMBL" id="CAL1391658.1"/>
    </source>
</evidence>
<name>A0AAV2F1C1_9ROSI</name>
<organism evidence="1 2">
    <name type="scientific">Linum trigynum</name>
    <dbReference type="NCBI Taxonomy" id="586398"/>
    <lineage>
        <taxon>Eukaryota</taxon>
        <taxon>Viridiplantae</taxon>
        <taxon>Streptophyta</taxon>
        <taxon>Embryophyta</taxon>
        <taxon>Tracheophyta</taxon>
        <taxon>Spermatophyta</taxon>
        <taxon>Magnoliopsida</taxon>
        <taxon>eudicotyledons</taxon>
        <taxon>Gunneridae</taxon>
        <taxon>Pentapetalae</taxon>
        <taxon>rosids</taxon>
        <taxon>fabids</taxon>
        <taxon>Malpighiales</taxon>
        <taxon>Linaceae</taxon>
        <taxon>Linum</taxon>
    </lineage>
</organism>
<sequence>MASLRCPVRVAHRNYKPEPDYRWTPQRDDYPELEFLIRPPHVCKSKILDSDFNKAIEKLCHHPYLKEWTSQMSIFKLLFIFCLPDLVEEMQSMLPLEPKYINPTTVIQPTYLAELCFIYITEGRIVEFTAALMAAHIFDTSAQDIHWYLHSPRYKEVRDLELIVKDVASLLKGVGFVLRSQDICVTDLRCFSSKSIINETELEASSSSFGPLSRKTKSVTISRKTIEGSTFIASPIDKLSARFYHSISSSRLERSKALSFPLENKVNFVVERLEGTKKLEIASRKCSRLLRMVKRVMRL</sequence>
<dbReference type="AlphaFoldDB" id="A0AAV2F1C1"/>
<protein>
    <submittedName>
        <fullName evidence="1">Uncharacterized protein</fullName>
    </submittedName>
</protein>
<dbReference type="Proteomes" id="UP001497516">
    <property type="component" value="Chromosome 6"/>
</dbReference>
<evidence type="ECO:0000313" key="2">
    <source>
        <dbReference type="Proteomes" id="UP001497516"/>
    </source>
</evidence>
<proteinExistence type="predicted"/>
<reference evidence="1 2" key="1">
    <citation type="submission" date="2024-04" db="EMBL/GenBank/DDBJ databases">
        <authorList>
            <person name="Fracassetti M."/>
        </authorList>
    </citation>
    <scope>NUCLEOTIDE SEQUENCE [LARGE SCALE GENOMIC DNA]</scope>
</reference>